<sequence>MLRILFNLQPHKLRAKQVCSFLADFCVKNQFFTTSLESPEPPFSSSVNFSGIAKSVISKCNVHKSEDFSNPSLRNCYLTLSCISPEIIRRFWRVSVLKPQDVFEILLEFQCDSGKYDIEFKKVAALWGIFRWASEHTRDFEHLSESCKIMAKMLVRVGLFEEAECLLSRLDHKGIYMDYQEVFCDLIEGYKNQCDFQKAISKYKQMRWLGIAPSFSCYLLLLELLVIMNETQLAHQIYLDMLHMGMGRSLAQKKNHEHVIRLLCIDGKVQDARNLVKSLLDFEVRPSNLVLDAIVSGYCKKKDYDDILSLFLEVGVSPNVAVGNKVIYSLSTNFGAERANLFMQELVNLGFCPDEVTYGILIGQSCREGRLKSSFIYLSEVLSRNLKPPIYSYNALMSGLFKEGMWKQSCDVFQDMVDAGIEPNLSTFRVLLAGFCKARKFGEVKEIVGQMTDHDLIQSSALEDQLSTALTLLGVCPLAVKVRRDNDIRFSGTEFFDELGNGLYLDTDLDGFDKNMDTVLDDAMIPDFNFHILESCANNINNAVGMVDEMARWGQELSLSSLSTLIQGLTASHSSIKTISCLFEKTYKSLDQLDQGTLNLLIQKYSKRGLTCKAKMILDKMLTMQMQIENETYTALLVGLCKKENLKSLDDSWKLARESNWSPELKDVKALLNCFCKPKLLSFALELLETVLLRNLCNPLDAFHALLEKVCSRGFTSFANVLAEELSKLGLILDEMTYSFLISGFCRELRFSEAFMMFDAMLGKNIVPPVDVALQLIPGLSKVGNIEKAFALQEICLKGQNAAMPSVYCALINVFCKWGRVGEASNLFQELSKEKLQDSESYNILLQGYCQVNNFKKGRELLGVMIRKNLGISVSSYRKLLQMACAAGELSYALSVKELMVVSGSSVPDIVLYNILIFYLSSAKNTIFTDTVVKEIQKKGLQLDRITHDFIVRGASSHTEVSRSFQCLAAMISSGLRPSNRSLRMVIVRLCSHGDLEKALALGKEMESRGWIHDSVIQNNLFEALLTQGKLPEAIKYLNRLLANCLIPENISYNYQIKRLCQNGELEKASNLLNIMLKKGNAPDSASYDYLIQGFLMIHKFDPSLDFLTEMLQRNLYPSINTWKVLVHGLSEVGKVAEAERLLHLMVKTGEKPSKDMFSCVISKYRSLKNVGKAAEVMQEMQRSGYEPDFETHWSLISNFGHRNSKEDGTKNPGFLSRLLSGIGFAKP</sequence>
<evidence type="ECO:0000313" key="1">
    <source>
        <dbReference type="EMBL" id="KAI5665661.1"/>
    </source>
</evidence>
<gene>
    <name evidence="1" type="ORF">M9H77_15514</name>
</gene>
<evidence type="ECO:0000313" key="2">
    <source>
        <dbReference type="Proteomes" id="UP001060085"/>
    </source>
</evidence>
<keyword evidence="2" id="KW-1185">Reference proteome</keyword>
<name>A0ACC0AYG6_CATRO</name>
<organism evidence="1 2">
    <name type="scientific">Catharanthus roseus</name>
    <name type="common">Madagascar periwinkle</name>
    <name type="synonym">Vinca rosea</name>
    <dbReference type="NCBI Taxonomy" id="4058"/>
    <lineage>
        <taxon>Eukaryota</taxon>
        <taxon>Viridiplantae</taxon>
        <taxon>Streptophyta</taxon>
        <taxon>Embryophyta</taxon>
        <taxon>Tracheophyta</taxon>
        <taxon>Spermatophyta</taxon>
        <taxon>Magnoliopsida</taxon>
        <taxon>eudicotyledons</taxon>
        <taxon>Gunneridae</taxon>
        <taxon>Pentapetalae</taxon>
        <taxon>asterids</taxon>
        <taxon>lamiids</taxon>
        <taxon>Gentianales</taxon>
        <taxon>Apocynaceae</taxon>
        <taxon>Rauvolfioideae</taxon>
        <taxon>Vinceae</taxon>
        <taxon>Catharanthinae</taxon>
        <taxon>Catharanthus</taxon>
    </lineage>
</organism>
<proteinExistence type="predicted"/>
<dbReference type="Proteomes" id="UP001060085">
    <property type="component" value="Linkage Group LG04"/>
</dbReference>
<dbReference type="EMBL" id="CM044704">
    <property type="protein sequence ID" value="KAI5665661.1"/>
    <property type="molecule type" value="Genomic_DNA"/>
</dbReference>
<reference evidence="2" key="1">
    <citation type="journal article" date="2023" name="Nat. Plants">
        <title>Single-cell RNA sequencing provides a high-resolution roadmap for understanding the multicellular compartmentation of specialized metabolism.</title>
        <authorList>
            <person name="Sun S."/>
            <person name="Shen X."/>
            <person name="Li Y."/>
            <person name="Li Y."/>
            <person name="Wang S."/>
            <person name="Li R."/>
            <person name="Zhang H."/>
            <person name="Shen G."/>
            <person name="Guo B."/>
            <person name="Wei J."/>
            <person name="Xu J."/>
            <person name="St-Pierre B."/>
            <person name="Chen S."/>
            <person name="Sun C."/>
        </authorList>
    </citation>
    <scope>NUCLEOTIDE SEQUENCE [LARGE SCALE GENOMIC DNA]</scope>
</reference>
<protein>
    <submittedName>
        <fullName evidence="1">Uncharacterized protein</fullName>
    </submittedName>
</protein>
<comment type="caution">
    <text evidence="1">The sequence shown here is derived from an EMBL/GenBank/DDBJ whole genome shotgun (WGS) entry which is preliminary data.</text>
</comment>
<accession>A0ACC0AYG6</accession>